<dbReference type="FunFam" id="3.50.30.30:FF:000020">
    <property type="entry name" value="Receptor homology region transmembrane domain-and RING domain-containing protein 2"/>
    <property type="match status" value="1"/>
</dbReference>
<evidence type="ECO:0000256" key="7">
    <source>
        <dbReference type="ARBA" id="ARBA00022833"/>
    </source>
</evidence>
<feature type="transmembrane region" description="Helical" evidence="16">
    <location>
        <begin position="120"/>
        <end position="143"/>
    </location>
</feature>
<dbReference type="GO" id="GO:0032586">
    <property type="term" value="C:protein storage vacuole membrane"/>
    <property type="evidence" value="ECO:0007669"/>
    <property type="project" value="UniProtKB-SubCell"/>
</dbReference>
<dbReference type="PANTHER" id="PTHR47168">
    <property type="entry name" value="RING ZINC FINGER DOMAIN SUPERFAMILY PROTEIN-RELATED"/>
    <property type="match status" value="1"/>
</dbReference>
<keyword evidence="1" id="KW-0813">Transport</keyword>
<dbReference type="CDD" id="cd02123">
    <property type="entry name" value="PA_C_RZF_like"/>
    <property type="match status" value="1"/>
</dbReference>
<evidence type="ECO:0000256" key="10">
    <source>
        <dbReference type="ARBA" id="ARBA00023136"/>
    </source>
</evidence>
<dbReference type="Gene3D" id="3.30.40.10">
    <property type="entry name" value="Zinc/RING finger domain, C3HC4 (zinc finger)"/>
    <property type="match status" value="1"/>
</dbReference>
<dbReference type="Proteomes" id="UP000824469">
    <property type="component" value="Unassembled WGS sequence"/>
</dbReference>
<dbReference type="Pfam" id="PF02225">
    <property type="entry name" value="PA"/>
    <property type="match status" value="1"/>
</dbReference>
<dbReference type="InterPro" id="IPR044744">
    <property type="entry name" value="ZNRF4/RNF13/RNF167_PA"/>
</dbReference>
<proteinExistence type="predicted"/>
<dbReference type="SUPFAM" id="SSF57850">
    <property type="entry name" value="RING/U-box"/>
    <property type="match status" value="1"/>
</dbReference>
<dbReference type="InterPro" id="IPR051653">
    <property type="entry name" value="E3_ligase_sorting_rcpt"/>
</dbReference>
<keyword evidence="9 16" id="KW-1133">Transmembrane helix</keyword>
<keyword evidence="7" id="KW-0862">Zinc</keyword>
<sequence length="384" mass="41630">PPMKGSGLCGMLKVAEPSDACLPLRNTAATGVGVNSSFALIQRGVCSFERKVRNAQDAGFKAAIIYNNKYSPELVPMGGDSMGIVIYAVFVSKAVGKLLLKYAGDSNMECWIIPSLRNAWSIMGISFASLISVALLLAICIFVRKYWLQQHRQGDPHLHHSHGMSFRLVKALPSLIFSSVSGYNCTSETCAICLEDYTAGEKLRILPCCHKFHAVCIESWLTMWRTFCPVCKRDARNTMLQTPVTENTPLLSTNTSISSSFLSAQVSIVGSPYMHIPSISRRLRAESSYSHSSQNLSPYLSQTLGSHGSSSILSRNSGNFGNTSLLSVGVCSSLFSPESSFHASPEMTPPSVNFRYSSLIPCTHNGSPQVDASPVLPPLIPFCG</sequence>
<evidence type="ECO:0000313" key="19">
    <source>
        <dbReference type="Proteomes" id="UP000824469"/>
    </source>
</evidence>
<dbReference type="Pfam" id="PF13639">
    <property type="entry name" value="zf-RING_2"/>
    <property type="match status" value="1"/>
</dbReference>
<gene>
    <name evidence="18" type="ORF">KI387_025359</name>
</gene>
<keyword evidence="6 15" id="KW-0863">Zinc-finger</keyword>
<evidence type="ECO:0000256" key="1">
    <source>
        <dbReference type="ARBA" id="ARBA00022448"/>
    </source>
</evidence>
<name>A0AA38LDI1_TAXCH</name>
<keyword evidence="3 16" id="KW-0812">Transmembrane</keyword>
<evidence type="ECO:0000313" key="18">
    <source>
        <dbReference type="EMBL" id="KAH9316732.1"/>
    </source>
</evidence>
<protein>
    <recommendedName>
        <fullName evidence="17">RING-type domain-containing protein</fullName>
    </recommendedName>
</protein>
<evidence type="ECO:0000256" key="9">
    <source>
        <dbReference type="ARBA" id="ARBA00022989"/>
    </source>
</evidence>
<feature type="non-terminal residue" evidence="18">
    <location>
        <position position="384"/>
    </location>
</feature>
<evidence type="ECO:0000256" key="13">
    <source>
        <dbReference type="ARBA" id="ARBA00046288"/>
    </source>
</evidence>
<dbReference type="InterPro" id="IPR046450">
    <property type="entry name" value="PA_dom_sf"/>
</dbReference>
<evidence type="ECO:0000256" key="4">
    <source>
        <dbReference type="ARBA" id="ARBA00022723"/>
    </source>
</evidence>
<keyword evidence="12" id="KW-0325">Glycoprotein</keyword>
<reference evidence="18 19" key="1">
    <citation type="journal article" date="2021" name="Nat. Plants">
        <title>The Taxus genome provides insights into paclitaxel biosynthesis.</title>
        <authorList>
            <person name="Xiong X."/>
            <person name="Gou J."/>
            <person name="Liao Q."/>
            <person name="Li Y."/>
            <person name="Zhou Q."/>
            <person name="Bi G."/>
            <person name="Li C."/>
            <person name="Du R."/>
            <person name="Wang X."/>
            <person name="Sun T."/>
            <person name="Guo L."/>
            <person name="Liang H."/>
            <person name="Lu P."/>
            <person name="Wu Y."/>
            <person name="Zhang Z."/>
            <person name="Ro D.K."/>
            <person name="Shang Y."/>
            <person name="Huang S."/>
            <person name="Yan J."/>
        </authorList>
    </citation>
    <scope>NUCLEOTIDE SEQUENCE [LARGE SCALE GENOMIC DNA]</scope>
    <source>
        <strain evidence="18">Ta-2019</strain>
    </source>
</reference>
<dbReference type="FunFam" id="3.30.40.10:FF:000276">
    <property type="entry name" value="Receptor homology region transmembrane domain-and RING domain-containing protein 2"/>
    <property type="match status" value="1"/>
</dbReference>
<dbReference type="InterPro" id="IPR013083">
    <property type="entry name" value="Znf_RING/FYVE/PHD"/>
</dbReference>
<dbReference type="InterPro" id="IPR001841">
    <property type="entry name" value="Znf_RING"/>
</dbReference>
<dbReference type="PROSITE" id="PS50089">
    <property type="entry name" value="ZF_RING_2"/>
    <property type="match status" value="1"/>
</dbReference>
<evidence type="ECO:0000256" key="14">
    <source>
        <dbReference type="ARBA" id="ARBA00060484"/>
    </source>
</evidence>
<dbReference type="GO" id="GO:0015031">
    <property type="term" value="P:protein transport"/>
    <property type="evidence" value="ECO:0007669"/>
    <property type="project" value="UniProtKB-KW"/>
</dbReference>
<keyword evidence="19" id="KW-1185">Reference proteome</keyword>
<evidence type="ECO:0000256" key="2">
    <source>
        <dbReference type="ARBA" id="ARBA00022554"/>
    </source>
</evidence>
<keyword evidence="8" id="KW-0653">Protein transport</keyword>
<dbReference type="AlphaFoldDB" id="A0AA38LDI1"/>
<comment type="caution">
    <text evidence="18">The sequence shown here is derived from an EMBL/GenBank/DDBJ whole genome shotgun (WGS) entry which is preliminary data.</text>
</comment>
<evidence type="ECO:0000256" key="3">
    <source>
        <dbReference type="ARBA" id="ARBA00022692"/>
    </source>
</evidence>
<feature type="domain" description="RING-type" evidence="17">
    <location>
        <begin position="190"/>
        <end position="232"/>
    </location>
</feature>
<keyword evidence="2" id="KW-0926">Vacuole</keyword>
<evidence type="ECO:0000256" key="12">
    <source>
        <dbReference type="ARBA" id="ARBA00023180"/>
    </source>
</evidence>
<keyword evidence="11" id="KW-1015">Disulfide bond</keyword>
<dbReference type="SUPFAM" id="SSF52025">
    <property type="entry name" value="PA domain"/>
    <property type="match status" value="1"/>
</dbReference>
<keyword evidence="5" id="KW-0732">Signal</keyword>
<dbReference type="InterPro" id="IPR003137">
    <property type="entry name" value="PA_domain"/>
</dbReference>
<accession>A0AA38LDI1</accession>
<keyword evidence="4" id="KW-0479">Metal-binding</keyword>
<dbReference type="SMART" id="SM00184">
    <property type="entry name" value="RING"/>
    <property type="match status" value="1"/>
</dbReference>
<evidence type="ECO:0000256" key="6">
    <source>
        <dbReference type="ARBA" id="ARBA00022771"/>
    </source>
</evidence>
<evidence type="ECO:0000256" key="8">
    <source>
        <dbReference type="ARBA" id="ARBA00022927"/>
    </source>
</evidence>
<evidence type="ECO:0000256" key="5">
    <source>
        <dbReference type="ARBA" id="ARBA00022729"/>
    </source>
</evidence>
<dbReference type="GO" id="GO:0012505">
    <property type="term" value="C:endomembrane system"/>
    <property type="evidence" value="ECO:0007669"/>
    <property type="project" value="UniProtKB-SubCell"/>
</dbReference>
<comment type="subcellular location">
    <subcellularLocation>
        <location evidence="13">Endomembrane system</location>
        <topology evidence="13">Single-pass type I membrane protein</topology>
    </subcellularLocation>
    <subcellularLocation>
        <location evidence="14">Protein storage vacuole membrane</location>
    </subcellularLocation>
</comment>
<evidence type="ECO:0000256" key="16">
    <source>
        <dbReference type="SAM" id="Phobius"/>
    </source>
</evidence>
<dbReference type="EMBL" id="JAHRHJ020000005">
    <property type="protein sequence ID" value="KAH9316732.1"/>
    <property type="molecule type" value="Genomic_DNA"/>
</dbReference>
<evidence type="ECO:0000256" key="15">
    <source>
        <dbReference type="PROSITE-ProRule" id="PRU00175"/>
    </source>
</evidence>
<keyword evidence="10 16" id="KW-0472">Membrane</keyword>
<evidence type="ECO:0000256" key="11">
    <source>
        <dbReference type="ARBA" id="ARBA00023157"/>
    </source>
</evidence>
<dbReference type="PANTHER" id="PTHR47168:SF5">
    <property type="entry name" value="RING-TYPE DOMAIN-CONTAINING PROTEIN"/>
    <property type="match status" value="1"/>
</dbReference>
<dbReference type="Gene3D" id="3.50.30.30">
    <property type="match status" value="1"/>
</dbReference>
<dbReference type="GO" id="GO:0008270">
    <property type="term" value="F:zinc ion binding"/>
    <property type="evidence" value="ECO:0007669"/>
    <property type="project" value="UniProtKB-KW"/>
</dbReference>
<organism evidence="18 19">
    <name type="scientific">Taxus chinensis</name>
    <name type="common">Chinese yew</name>
    <name type="synonym">Taxus wallichiana var. chinensis</name>
    <dbReference type="NCBI Taxonomy" id="29808"/>
    <lineage>
        <taxon>Eukaryota</taxon>
        <taxon>Viridiplantae</taxon>
        <taxon>Streptophyta</taxon>
        <taxon>Embryophyta</taxon>
        <taxon>Tracheophyta</taxon>
        <taxon>Spermatophyta</taxon>
        <taxon>Pinopsida</taxon>
        <taxon>Pinidae</taxon>
        <taxon>Conifers II</taxon>
        <taxon>Cupressales</taxon>
        <taxon>Taxaceae</taxon>
        <taxon>Taxus</taxon>
    </lineage>
</organism>
<evidence type="ECO:0000259" key="17">
    <source>
        <dbReference type="PROSITE" id="PS50089"/>
    </source>
</evidence>
<dbReference type="OMA" id="CANVILI"/>